<dbReference type="EMBL" id="JBEGDP010000010">
    <property type="protein sequence ID" value="MEQ7847688.1"/>
    <property type="molecule type" value="Genomic_DNA"/>
</dbReference>
<reference evidence="3 4" key="1">
    <citation type="submission" date="2024-02" db="EMBL/GenBank/DDBJ databases">
        <title>Full genome sequence of Nocardioides kribbensis.</title>
        <authorList>
            <person name="Poletto B.L."/>
            <person name="Silva G."/>
            <person name="Galante D."/>
            <person name="Campos K.R."/>
            <person name="Santos M.B.N."/>
            <person name="Sacchi C.T."/>
        </authorList>
    </citation>
    <scope>NUCLEOTIDE SEQUENCE [LARGE SCALE GENOMIC DNA]</scope>
    <source>
        <strain evidence="3 4">O4R</strain>
    </source>
</reference>
<sequence length="316" mass="33198">MADHRHKRDANARSTTRPRPRAALVAGPVALLATSAVVALGVATADPGTAPLQQAGTSDLAEAVQPTDVAALQAFAEGRGLSRDADRTAAYRVERGVTLSKPTAAERMMTPAAIRAAVAGADQPRWSTAPLNLWTGPTGEAGQTGVLDEGKKVLVTGRALGDRVEIVVKGAARWVTAGYLSEDKPVVEEASDVASARSVGSATCTNGTSVPSGVSPNIAAIHEAVCAAFPSITTYGTFRSDGEHAQGIAIDIMVSGDLGYQVRDFVQANYQELGVNYIIYSQQIWSVDRASEGWRAMEDRGSVTANHYDHVHVTTY</sequence>
<evidence type="ECO:0000256" key="1">
    <source>
        <dbReference type="SAM" id="MobiDB-lite"/>
    </source>
</evidence>
<feature type="region of interest" description="Disordered" evidence="1">
    <location>
        <begin position="1"/>
        <end position="21"/>
    </location>
</feature>
<gene>
    <name evidence="3" type="ORF">V6R90_10385</name>
</gene>
<organism evidence="3 4">
    <name type="scientific">Nocardioides kribbensis</name>
    <dbReference type="NCBI Taxonomy" id="305517"/>
    <lineage>
        <taxon>Bacteria</taxon>
        <taxon>Bacillati</taxon>
        <taxon>Actinomycetota</taxon>
        <taxon>Actinomycetes</taxon>
        <taxon>Propionibacteriales</taxon>
        <taxon>Nocardioidaceae</taxon>
        <taxon>Nocardioides</taxon>
    </lineage>
</organism>
<dbReference type="InterPro" id="IPR058593">
    <property type="entry name" value="ARB_07466-like_C"/>
</dbReference>
<name>A0ABV1NYU0_9ACTN</name>
<feature type="compositionally biased region" description="Low complexity" evidence="1">
    <location>
        <begin position="12"/>
        <end position="21"/>
    </location>
</feature>
<protein>
    <recommendedName>
        <fullName evidence="2">ARB-07466-like C-terminal domain-containing protein</fullName>
    </recommendedName>
</protein>
<evidence type="ECO:0000259" key="2">
    <source>
        <dbReference type="Pfam" id="PF26571"/>
    </source>
</evidence>
<dbReference type="Pfam" id="PF26571">
    <property type="entry name" value="VldE"/>
    <property type="match status" value="1"/>
</dbReference>
<proteinExistence type="predicted"/>
<keyword evidence="4" id="KW-1185">Reference proteome</keyword>
<evidence type="ECO:0000313" key="3">
    <source>
        <dbReference type="EMBL" id="MEQ7847688.1"/>
    </source>
</evidence>
<accession>A0ABV1NYU0</accession>
<comment type="caution">
    <text evidence="3">The sequence shown here is derived from an EMBL/GenBank/DDBJ whole genome shotgun (WGS) entry which is preliminary data.</text>
</comment>
<evidence type="ECO:0000313" key="4">
    <source>
        <dbReference type="Proteomes" id="UP001482520"/>
    </source>
</evidence>
<feature type="domain" description="ARB-07466-like C-terminal" evidence="2">
    <location>
        <begin position="212"/>
        <end position="308"/>
    </location>
</feature>
<dbReference type="Proteomes" id="UP001482520">
    <property type="component" value="Unassembled WGS sequence"/>
</dbReference>
<dbReference type="RefSeq" id="WP_349804610.1">
    <property type="nucleotide sequence ID" value="NZ_JBEGDP010000010.1"/>
</dbReference>